<sequence length="203" mass="20126">MTRFPPARPARDLALVATMAGLMAALGLVPAIAPFGGSVPITAQSMGAMLAGALLGPRLGAASMALFLGLVALGLPLLSGGRGGLGVFAGPSIGYLVGFVAGAFVVGLLTHRFAVRPGGRYVLWVGICANVVGGAVLLYLLGVPGTAWRADLPLDTAAVAALAFVPGDILKAVVAALVARGVYAAYPGLGPARRPPLHADAGV</sequence>
<reference evidence="10 11" key="1">
    <citation type="submission" date="2023-07" db="EMBL/GenBank/DDBJ databases">
        <title>Sequencing the genomes of 1000 actinobacteria strains.</title>
        <authorList>
            <person name="Klenk H.-P."/>
        </authorList>
    </citation>
    <scope>NUCLEOTIDE SEQUENCE [LARGE SCALE GENOMIC DNA]</scope>
    <source>
        <strain evidence="10 11">GD13</strain>
    </source>
</reference>
<gene>
    <name evidence="10" type="ORF">J2S59_002914</name>
</gene>
<dbReference type="EMBL" id="JAUSQM010000001">
    <property type="protein sequence ID" value="MDP9823105.1"/>
    <property type="molecule type" value="Genomic_DNA"/>
</dbReference>
<dbReference type="PIRSF" id="PIRSF016661">
    <property type="entry name" value="BioY"/>
    <property type="match status" value="1"/>
</dbReference>
<proteinExistence type="inferred from homology"/>
<keyword evidence="11" id="KW-1185">Reference proteome</keyword>
<evidence type="ECO:0000313" key="10">
    <source>
        <dbReference type="EMBL" id="MDP9823105.1"/>
    </source>
</evidence>
<evidence type="ECO:0000256" key="4">
    <source>
        <dbReference type="ARBA" id="ARBA00022475"/>
    </source>
</evidence>
<evidence type="ECO:0000256" key="6">
    <source>
        <dbReference type="ARBA" id="ARBA00022989"/>
    </source>
</evidence>
<feature type="transmembrane region" description="Helical" evidence="9">
    <location>
        <begin position="121"/>
        <end position="141"/>
    </location>
</feature>
<dbReference type="PANTHER" id="PTHR34295:SF4">
    <property type="entry name" value="BIOTIN TRANSPORTER BIOY-RELATED"/>
    <property type="match status" value="1"/>
</dbReference>
<evidence type="ECO:0000256" key="9">
    <source>
        <dbReference type="SAM" id="Phobius"/>
    </source>
</evidence>
<protein>
    <recommendedName>
        <fullName evidence="8">Biotin transporter</fullName>
    </recommendedName>
</protein>
<evidence type="ECO:0000313" key="11">
    <source>
        <dbReference type="Proteomes" id="UP001240447"/>
    </source>
</evidence>
<keyword evidence="3 8" id="KW-0813">Transport</keyword>
<evidence type="ECO:0000256" key="7">
    <source>
        <dbReference type="ARBA" id="ARBA00023136"/>
    </source>
</evidence>
<comment type="similarity">
    <text evidence="2 8">Belongs to the BioY family.</text>
</comment>
<dbReference type="Pfam" id="PF02632">
    <property type="entry name" value="BioY"/>
    <property type="match status" value="1"/>
</dbReference>
<dbReference type="RefSeq" id="WP_068124356.1">
    <property type="nucleotide sequence ID" value="NZ_CCXJ01000706.1"/>
</dbReference>
<feature type="transmembrane region" description="Helical" evidence="9">
    <location>
        <begin position="12"/>
        <end position="33"/>
    </location>
</feature>
<comment type="subcellular location">
    <subcellularLocation>
        <location evidence="1 8">Cell membrane</location>
        <topology evidence="1 8">Multi-pass membrane protein</topology>
    </subcellularLocation>
</comment>
<keyword evidence="6 9" id="KW-1133">Transmembrane helix</keyword>
<keyword evidence="4 8" id="KW-1003">Cell membrane</keyword>
<evidence type="ECO:0000256" key="3">
    <source>
        <dbReference type="ARBA" id="ARBA00022448"/>
    </source>
</evidence>
<keyword evidence="5 9" id="KW-0812">Transmembrane</keyword>
<evidence type="ECO:0000256" key="8">
    <source>
        <dbReference type="PIRNR" id="PIRNR016661"/>
    </source>
</evidence>
<name>A0ABT9NRP5_9ACTN</name>
<organism evidence="10 11">
    <name type="scientific">Nocardioides massiliensis</name>
    <dbReference type="NCBI Taxonomy" id="1325935"/>
    <lineage>
        <taxon>Bacteria</taxon>
        <taxon>Bacillati</taxon>
        <taxon>Actinomycetota</taxon>
        <taxon>Actinomycetes</taxon>
        <taxon>Propionibacteriales</taxon>
        <taxon>Nocardioidaceae</taxon>
        <taxon>Nocardioides</taxon>
    </lineage>
</organism>
<dbReference type="PANTHER" id="PTHR34295">
    <property type="entry name" value="BIOTIN TRANSPORTER BIOY"/>
    <property type="match status" value="1"/>
</dbReference>
<accession>A0ABT9NRP5</accession>
<keyword evidence="7 8" id="KW-0472">Membrane</keyword>
<dbReference type="Gene3D" id="1.10.1760.20">
    <property type="match status" value="1"/>
</dbReference>
<feature type="transmembrane region" description="Helical" evidence="9">
    <location>
        <begin position="161"/>
        <end position="186"/>
    </location>
</feature>
<evidence type="ECO:0000256" key="1">
    <source>
        <dbReference type="ARBA" id="ARBA00004651"/>
    </source>
</evidence>
<feature type="transmembrane region" description="Helical" evidence="9">
    <location>
        <begin position="85"/>
        <end position="109"/>
    </location>
</feature>
<evidence type="ECO:0000256" key="2">
    <source>
        <dbReference type="ARBA" id="ARBA00010692"/>
    </source>
</evidence>
<dbReference type="InterPro" id="IPR003784">
    <property type="entry name" value="BioY"/>
</dbReference>
<comment type="caution">
    <text evidence="10">The sequence shown here is derived from an EMBL/GenBank/DDBJ whole genome shotgun (WGS) entry which is preliminary data.</text>
</comment>
<evidence type="ECO:0000256" key="5">
    <source>
        <dbReference type="ARBA" id="ARBA00022692"/>
    </source>
</evidence>
<dbReference type="Proteomes" id="UP001240447">
    <property type="component" value="Unassembled WGS sequence"/>
</dbReference>